<accession>A0A0D5BZF0</accession>
<dbReference type="KEGG" id="nin:NADRNF5_0225"/>
<dbReference type="STRING" id="1580092.NADRNF5_0225"/>
<evidence type="ECO:0000256" key="1">
    <source>
        <dbReference type="SAM" id="Phobius"/>
    </source>
</evidence>
<dbReference type="HOGENOM" id="CLU_1242981_0_0_2"/>
<dbReference type="EMBL" id="CP011070">
    <property type="protein sequence ID" value="AJW69924.1"/>
    <property type="molecule type" value="Genomic_DNA"/>
</dbReference>
<name>A0A0D5BZF0_9ARCH</name>
<evidence type="ECO:0000313" key="2">
    <source>
        <dbReference type="EMBL" id="AJW69924.1"/>
    </source>
</evidence>
<keyword evidence="1" id="KW-1133">Transmembrane helix</keyword>
<evidence type="ECO:0000313" key="3">
    <source>
        <dbReference type="Proteomes" id="UP000032408"/>
    </source>
</evidence>
<reference evidence="2 3" key="2">
    <citation type="journal article" date="2016" name="ISME J.">
        <title>Physiological and genomic characterization of two novel marine thaumarchaeal strains indicates niche differentiation.</title>
        <authorList>
            <person name="Bayer B."/>
            <person name="Vojvoda J."/>
            <person name="Offre P."/>
            <person name="Alves R.J."/>
            <person name="Elisabeth N.H."/>
            <person name="Garcia J.A."/>
            <person name="Volland J.M."/>
            <person name="Srivastava A."/>
            <person name="Schleper C."/>
            <person name="Herndl G.J."/>
        </authorList>
    </citation>
    <scope>NUCLEOTIDE SEQUENCE [LARGE SCALE GENOMIC DNA]</scope>
    <source>
        <strain evidence="2 3">NF5</strain>
    </source>
</reference>
<keyword evidence="1" id="KW-0472">Membrane</keyword>
<sequence length="255" mass="29196">MTQLESLFLQQNYIDNFLNKIMKIFWMMIPLIFFVILDIEKSFAEDSSFHEECISMNNTKNILCNETFRPQSMEVFSVVDSSVGIFEDPDSKLLVVDLGTFYGIGGNGTIPDIINVYRDNILWKTTTKETGIAPSTSHSEWQLPQTFFFNELPGKYKLVLITNNTETFVYEFLVMQITDKFDKNDVDTNMNDNFVDDGSFDTRLSPLKQITNGVPTKDVICNEDMQLVFKITNGNPACVTSTSVEKLIERGWAKF</sequence>
<reference evidence="3" key="1">
    <citation type="submission" date="2015-03" db="EMBL/GenBank/DDBJ databases">
        <title>Characterization of two novel Thaumarchaeota isolated from the Northern Adriatic Sea.</title>
        <authorList>
            <person name="Bayer B."/>
            <person name="Vojvoda J."/>
            <person name="Offre P."/>
            <person name="Srivastava A."/>
            <person name="Elisabeth N."/>
            <person name="Garcia J.A.L."/>
            <person name="Schleper C."/>
            <person name="Herndl G.J."/>
        </authorList>
    </citation>
    <scope>NUCLEOTIDE SEQUENCE [LARGE SCALE GENOMIC DNA]</scope>
    <source>
        <strain evidence="3">NF5</strain>
    </source>
</reference>
<gene>
    <name evidence="2" type="ORF">NADRNF5_0225</name>
</gene>
<protein>
    <submittedName>
        <fullName evidence="2">Uncharacterized protein</fullName>
    </submittedName>
</protein>
<dbReference type="Proteomes" id="UP000032408">
    <property type="component" value="Chromosome"/>
</dbReference>
<organism evidence="2 3">
    <name type="scientific">Nitrosopumilus adriaticus</name>
    <dbReference type="NCBI Taxonomy" id="1580092"/>
    <lineage>
        <taxon>Archaea</taxon>
        <taxon>Nitrososphaerota</taxon>
        <taxon>Nitrososphaeria</taxon>
        <taxon>Nitrosopumilales</taxon>
        <taxon>Nitrosopumilaceae</taxon>
        <taxon>Nitrosopumilus</taxon>
    </lineage>
</organism>
<proteinExistence type="predicted"/>
<feature type="transmembrane region" description="Helical" evidence="1">
    <location>
        <begin position="21"/>
        <end position="39"/>
    </location>
</feature>
<dbReference type="AlphaFoldDB" id="A0A0D5BZF0"/>
<keyword evidence="1" id="KW-0812">Transmembrane</keyword>
<keyword evidence="3" id="KW-1185">Reference proteome</keyword>